<dbReference type="PANTHER" id="PTHR46511">
    <property type="entry name" value="MORN REPEAT-CONTAINING PROTEIN 3"/>
    <property type="match status" value="1"/>
</dbReference>
<evidence type="ECO:0000256" key="4">
    <source>
        <dbReference type="ARBA" id="ARBA00039854"/>
    </source>
</evidence>
<keyword evidence="2" id="KW-0677">Repeat</keyword>
<comment type="caution">
    <text evidence="6">The sequence shown here is derived from an EMBL/GenBank/DDBJ whole genome shotgun (WGS) entry which is preliminary data.</text>
</comment>
<evidence type="ECO:0000313" key="7">
    <source>
        <dbReference type="Proteomes" id="UP000625711"/>
    </source>
</evidence>
<dbReference type="InterPro" id="IPR052472">
    <property type="entry name" value="MORN3"/>
</dbReference>
<evidence type="ECO:0000256" key="2">
    <source>
        <dbReference type="ARBA" id="ARBA00022737"/>
    </source>
</evidence>
<evidence type="ECO:0000256" key="1">
    <source>
        <dbReference type="ARBA" id="ARBA00004218"/>
    </source>
</evidence>
<sequence length="264" mass="30747">MPFLKFKNHAPSRSRKLENLSKKDGLKHAIFNTVGDKYIGQWKDNKKNGKGVIWTRNDELYEGDMERNYRHGFGVLAKKIANTDVYGLSYRDGSFYIGEFRYGKRHGHGTQWFPDGAFFDGHFENDLRYGIGVFIKADGNRYEGEWLNDLKHGEGLYFHLTTGQVQEGIWNKGWCVHSTMRDIQFKQCSIRPMTYPFEPNALKYLEKVIAIARHRALLDVKEPCGDDGTIIYEYIEDDSDVVVSYTRRSQNKSNNSETLYNHYQ</sequence>
<evidence type="ECO:0000256" key="5">
    <source>
        <dbReference type="ARBA" id="ARBA00045851"/>
    </source>
</evidence>
<dbReference type="InterPro" id="IPR003409">
    <property type="entry name" value="MORN"/>
</dbReference>
<comment type="function">
    <text evidence="5">Assembles a suppression complex (suppresome) by tethering SIRT1 and MDM2 to regulate composite modifications of p53/TP53. Confers both deacetylation-mediated functional inactivation, by SIRT1, and ubiquitination-dependent degradation, by MDM2, of p53/TP53, promoting a proliferative and cell survival behaviors. May play a role in the regulation of spermatogenesis.</text>
</comment>
<organism evidence="6 7">
    <name type="scientific">Rhynchophorus ferrugineus</name>
    <name type="common">Red palm weevil</name>
    <name type="synonym">Curculio ferrugineus</name>
    <dbReference type="NCBI Taxonomy" id="354439"/>
    <lineage>
        <taxon>Eukaryota</taxon>
        <taxon>Metazoa</taxon>
        <taxon>Ecdysozoa</taxon>
        <taxon>Arthropoda</taxon>
        <taxon>Hexapoda</taxon>
        <taxon>Insecta</taxon>
        <taxon>Pterygota</taxon>
        <taxon>Neoptera</taxon>
        <taxon>Endopterygota</taxon>
        <taxon>Coleoptera</taxon>
        <taxon>Polyphaga</taxon>
        <taxon>Cucujiformia</taxon>
        <taxon>Curculionidae</taxon>
        <taxon>Dryophthorinae</taxon>
        <taxon>Rhynchophorus</taxon>
    </lineage>
</organism>
<accession>A0A834IRV7</accession>
<dbReference type="SMART" id="SM00698">
    <property type="entry name" value="MORN"/>
    <property type="match status" value="5"/>
</dbReference>
<dbReference type="OrthoDB" id="270720at2759"/>
<dbReference type="AlphaFoldDB" id="A0A834IRV7"/>
<keyword evidence="7" id="KW-1185">Reference proteome</keyword>
<protein>
    <recommendedName>
        <fullName evidence="4">MORN repeat-containing protein 3</fullName>
    </recommendedName>
</protein>
<comment type="subcellular location">
    <subcellularLocation>
        <location evidence="1">Cytoplasmic vesicle</location>
        <location evidence="1">Secretory vesicle</location>
        <location evidence="1">Acrosome</location>
    </subcellularLocation>
</comment>
<dbReference type="PANTHER" id="PTHR46511:SF1">
    <property type="entry name" value="MORN REPEAT-CONTAINING PROTEIN 3"/>
    <property type="match status" value="1"/>
</dbReference>
<dbReference type="EMBL" id="JAACXV010000164">
    <property type="protein sequence ID" value="KAF7282608.1"/>
    <property type="molecule type" value="Genomic_DNA"/>
</dbReference>
<dbReference type="GO" id="GO:0001669">
    <property type="term" value="C:acrosomal vesicle"/>
    <property type="evidence" value="ECO:0007669"/>
    <property type="project" value="UniProtKB-SubCell"/>
</dbReference>
<dbReference type="SUPFAM" id="SSF82185">
    <property type="entry name" value="Histone H3 K4-specific methyltransferase SET7/9 N-terminal domain"/>
    <property type="match status" value="1"/>
</dbReference>
<dbReference type="Gene3D" id="2.20.110.10">
    <property type="entry name" value="Histone H3 K4-specific methyltransferase SET7/9 N-terminal domain"/>
    <property type="match status" value="2"/>
</dbReference>
<keyword evidence="3" id="KW-0968">Cytoplasmic vesicle</keyword>
<evidence type="ECO:0000256" key="3">
    <source>
        <dbReference type="ARBA" id="ARBA00023329"/>
    </source>
</evidence>
<reference evidence="6" key="1">
    <citation type="submission" date="2020-08" db="EMBL/GenBank/DDBJ databases">
        <title>Genome sequencing and assembly of the red palm weevil Rhynchophorus ferrugineus.</title>
        <authorList>
            <person name="Dias G.B."/>
            <person name="Bergman C.M."/>
            <person name="Manee M."/>
        </authorList>
    </citation>
    <scope>NUCLEOTIDE SEQUENCE</scope>
    <source>
        <strain evidence="6">AA-2017</strain>
        <tissue evidence="6">Whole larva</tissue>
    </source>
</reference>
<dbReference type="Proteomes" id="UP000625711">
    <property type="component" value="Unassembled WGS sequence"/>
</dbReference>
<evidence type="ECO:0000313" key="6">
    <source>
        <dbReference type="EMBL" id="KAF7282608.1"/>
    </source>
</evidence>
<proteinExistence type="predicted"/>
<dbReference type="Pfam" id="PF02493">
    <property type="entry name" value="MORN"/>
    <property type="match status" value="5"/>
</dbReference>
<gene>
    <name evidence="6" type="ORF">GWI33_002327</name>
</gene>
<name>A0A834IRV7_RHYFE</name>